<evidence type="ECO:0000313" key="1">
    <source>
        <dbReference type="EMBL" id="KAK1845403.1"/>
    </source>
</evidence>
<reference evidence="1" key="1">
    <citation type="submission" date="2023-01" db="EMBL/GenBank/DDBJ databases">
        <title>Colletotrichum chrysophilum M932 genome sequence.</title>
        <authorList>
            <person name="Baroncelli R."/>
        </authorList>
    </citation>
    <scope>NUCLEOTIDE SEQUENCE</scope>
    <source>
        <strain evidence="1">M932</strain>
    </source>
</reference>
<gene>
    <name evidence="1" type="ORF">CCHR01_11953</name>
</gene>
<name>A0AAD9EEL1_9PEZI</name>
<dbReference type="EMBL" id="JAQOWY010000273">
    <property type="protein sequence ID" value="KAK1845403.1"/>
    <property type="molecule type" value="Genomic_DNA"/>
</dbReference>
<organism evidence="1 2">
    <name type="scientific">Colletotrichum chrysophilum</name>
    <dbReference type="NCBI Taxonomy" id="1836956"/>
    <lineage>
        <taxon>Eukaryota</taxon>
        <taxon>Fungi</taxon>
        <taxon>Dikarya</taxon>
        <taxon>Ascomycota</taxon>
        <taxon>Pezizomycotina</taxon>
        <taxon>Sordariomycetes</taxon>
        <taxon>Hypocreomycetidae</taxon>
        <taxon>Glomerellales</taxon>
        <taxon>Glomerellaceae</taxon>
        <taxon>Colletotrichum</taxon>
        <taxon>Colletotrichum gloeosporioides species complex</taxon>
    </lineage>
</organism>
<evidence type="ECO:0000313" key="2">
    <source>
        <dbReference type="Proteomes" id="UP001243330"/>
    </source>
</evidence>
<comment type="caution">
    <text evidence="1">The sequence shown here is derived from an EMBL/GenBank/DDBJ whole genome shotgun (WGS) entry which is preliminary data.</text>
</comment>
<keyword evidence="2" id="KW-1185">Reference proteome</keyword>
<accession>A0AAD9EEL1</accession>
<proteinExistence type="predicted"/>
<dbReference type="AlphaFoldDB" id="A0AAD9EEL1"/>
<evidence type="ECO:0008006" key="3">
    <source>
        <dbReference type="Google" id="ProtNLM"/>
    </source>
</evidence>
<dbReference type="Proteomes" id="UP001243330">
    <property type="component" value="Unassembled WGS sequence"/>
</dbReference>
<sequence length="279" mass="32032">MIADALPISSRVALALVSRWFFSALCPTRRYLKQKQDGCLATLVLLERDAPDWFLCFGCTRLRPLGSSHDSRTAIQLHPGCDPVFRIVREFNNTPIPKRRLGGRRRPGTFQLWIEDISLVAWRPGTLAVRRSTPEISFSEGRLIMNRHFFGPMFGLPLQYLENAFEFDRFITLDDEKTPTTHFPLDCWRSTGYNLLPLCPASSQAATRWVFKHQTSARIIDDELFIYRHHHIRGPPCSQVDFVKSVDSLELPVCRHILGSSRMPTLRFWVPGESCTLNC</sequence>
<protein>
    <recommendedName>
        <fullName evidence="3">F-box domain-containing protein</fullName>
    </recommendedName>
</protein>